<evidence type="ECO:0000256" key="1">
    <source>
        <dbReference type="SAM" id="Phobius"/>
    </source>
</evidence>
<feature type="transmembrane region" description="Helical" evidence="1">
    <location>
        <begin position="82"/>
        <end position="99"/>
    </location>
</feature>
<accession>A0A179DAA1</accession>
<feature type="transmembrane region" description="Helical" evidence="1">
    <location>
        <begin position="292"/>
        <end position="309"/>
    </location>
</feature>
<proteinExistence type="predicted"/>
<dbReference type="STRING" id="1826909.A5893_16515"/>
<dbReference type="Proteomes" id="UP000078459">
    <property type="component" value="Unassembled WGS sequence"/>
</dbReference>
<dbReference type="OrthoDB" id="9809196at2"/>
<feature type="transmembrane region" description="Helical" evidence="1">
    <location>
        <begin position="345"/>
        <end position="366"/>
    </location>
</feature>
<keyword evidence="1" id="KW-0472">Membrane</keyword>
<feature type="transmembrane region" description="Helical" evidence="1">
    <location>
        <begin position="254"/>
        <end position="272"/>
    </location>
</feature>
<reference evidence="2 3" key="2">
    <citation type="submission" date="2016-06" db="EMBL/GenBank/DDBJ databases">
        <title>Pedobacter psychrophilus sp. nov., isolated from Antarctic fragmentary rock.</title>
        <authorList>
            <person name="Svec P."/>
        </authorList>
    </citation>
    <scope>NUCLEOTIDE SEQUENCE [LARGE SCALE GENOMIC DNA]</scope>
    <source>
        <strain evidence="2 3">CCM 8644</strain>
    </source>
</reference>
<comment type="caution">
    <text evidence="2">The sequence shown here is derived from an EMBL/GenBank/DDBJ whole genome shotgun (WGS) entry which is preliminary data.</text>
</comment>
<dbReference type="RefSeq" id="WP_068823794.1">
    <property type="nucleotide sequence ID" value="NZ_LWHJ01000032.1"/>
</dbReference>
<evidence type="ECO:0000313" key="2">
    <source>
        <dbReference type="EMBL" id="OAQ37971.1"/>
    </source>
</evidence>
<protein>
    <recommendedName>
        <fullName evidence="4">DUF4153 domain-containing protein</fullName>
    </recommendedName>
</protein>
<keyword evidence="3" id="KW-1185">Reference proteome</keyword>
<reference evidence="2 3" key="1">
    <citation type="submission" date="2016-04" db="EMBL/GenBank/DDBJ databases">
        <authorList>
            <person name="Evans L.H."/>
            <person name="Alamgir A."/>
            <person name="Owens N."/>
            <person name="Weber N.D."/>
            <person name="Virtaneva K."/>
            <person name="Barbian K."/>
            <person name="Babar A."/>
            <person name="Rosenke K."/>
        </authorList>
    </citation>
    <scope>NUCLEOTIDE SEQUENCE [LARGE SCALE GENOMIC DNA]</scope>
    <source>
        <strain evidence="2 3">CCM 8644</strain>
    </source>
</reference>
<keyword evidence="1" id="KW-1133">Transmembrane helix</keyword>
<feature type="transmembrane region" description="Helical" evidence="1">
    <location>
        <begin position="147"/>
        <end position="168"/>
    </location>
</feature>
<evidence type="ECO:0008006" key="4">
    <source>
        <dbReference type="Google" id="ProtNLM"/>
    </source>
</evidence>
<gene>
    <name evidence="2" type="ORF">A5893_16515</name>
</gene>
<organism evidence="2 3">
    <name type="scientific">Pedobacter psychrophilus</name>
    <dbReference type="NCBI Taxonomy" id="1826909"/>
    <lineage>
        <taxon>Bacteria</taxon>
        <taxon>Pseudomonadati</taxon>
        <taxon>Bacteroidota</taxon>
        <taxon>Sphingobacteriia</taxon>
        <taxon>Sphingobacteriales</taxon>
        <taxon>Sphingobacteriaceae</taxon>
        <taxon>Pedobacter</taxon>
    </lineage>
</organism>
<name>A0A179DAA1_9SPHI</name>
<evidence type="ECO:0000313" key="3">
    <source>
        <dbReference type="Proteomes" id="UP000078459"/>
    </source>
</evidence>
<dbReference type="InterPro" id="IPR025291">
    <property type="entry name" value="DUF4153"/>
</dbReference>
<feature type="transmembrane region" description="Helical" evidence="1">
    <location>
        <begin position="221"/>
        <end position="242"/>
    </location>
</feature>
<feature type="transmembrane region" description="Helical" evidence="1">
    <location>
        <begin position="321"/>
        <end position="339"/>
    </location>
</feature>
<dbReference type="EMBL" id="LWHJ01000032">
    <property type="protein sequence ID" value="OAQ37971.1"/>
    <property type="molecule type" value="Genomic_DNA"/>
</dbReference>
<dbReference type="Pfam" id="PF13687">
    <property type="entry name" value="DUF4153"/>
    <property type="match status" value="1"/>
</dbReference>
<keyword evidence="1" id="KW-0812">Transmembrane</keyword>
<feature type="transmembrane region" description="Helical" evidence="1">
    <location>
        <begin position="180"/>
        <end position="201"/>
    </location>
</feature>
<feature type="transmembrane region" description="Helical" evidence="1">
    <location>
        <begin position="20"/>
        <end position="37"/>
    </location>
</feature>
<sequence length="597" mass="68349">MKFPSIIQLYNSFLKVCNRFPFPILYAIIATVCAIIITDNYNNNTWIEYYIKGIYLGNFGLALSLALTLYTEINLLSKAKFYLFNGLIILVLALIYFSIDPYLYDSDIILLLILGFAFHLLVAFSAFTSKEENNGFWQINKTFFLQFATSALYSAVLFIGLSIAILSTKILFNLDFKEQIYIRLWIFIVGVFNTIFFLSGVSQPLKNLETETAYPKGLKVFTQYVLIPLATIYLAILLAYEVKIIIQWSLPQSSVAILILGYAVFGILSNLLVHPIRNDDGNKWINLFSKSFYFLMLPLLILLAASIYKRVADYGITESRYLLIVMALWLAFISIYFLIKGRKQIRLIPISLFILSILIVFGPWGIKNVSKRSQQNRLEKILAGKPTNKKDNDAYSIVNYLADYHGIKSLQQFVKPNLSNIETKLSAEMVKANWSKWDVNRKLKDTVISLMKINPNFKTEFDSQAFNYYNFTTKDKSVDLQNAVKLIPINGNDYYQDSVFNVYIISQNFKFSVTTKKLIKISNSKSAIILNIESLLNKLINDNKIRTKNNNGAFLMSNKEMIVSNTLDDLTFTFYIHNLSGNKDNVTYSGNIIVTKN</sequence>
<feature type="transmembrane region" description="Helical" evidence="1">
    <location>
        <begin position="49"/>
        <end position="70"/>
    </location>
</feature>
<dbReference type="AlphaFoldDB" id="A0A179DAA1"/>
<feature type="transmembrane region" description="Helical" evidence="1">
    <location>
        <begin position="108"/>
        <end position="127"/>
    </location>
</feature>